<protein>
    <submittedName>
        <fullName evidence="2">Uncharacterized protein</fullName>
    </submittedName>
</protein>
<evidence type="ECO:0000313" key="2">
    <source>
        <dbReference type="EMBL" id="MBA2173758.1"/>
    </source>
</evidence>
<dbReference type="AlphaFoldDB" id="A0A838CPH7"/>
<keyword evidence="3" id="KW-1185">Reference proteome</keyword>
<accession>A0A838CPH7</accession>
<keyword evidence="1" id="KW-0472">Membrane</keyword>
<evidence type="ECO:0000256" key="1">
    <source>
        <dbReference type="SAM" id="Phobius"/>
    </source>
</evidence>
<dbReference type="Proteomes" id="UP000571017">
    <property type="component" value="Unassembled WGS sequence"/>
</dbReference>
<reference evidence="2 3" key="1">
    <citation type="journal article" date="2004" name="Extremophiles">
        <title>Halobacillus locisalis sp. nov., a halophilic bacterium isolated from a marine solar saltern of the Yellow Sea in Korea.</title>
        <authorList>
            <person name="Yoon J.H."/>
            <person name="Kang K.H."/>
            <person name="Oh T.K."/>
            <person name="Park Y.H."/>
        </authorList>
    </citation>
    <scope>NUCLEOTIDE SEQUENCE [LARGE SCALE GENOMIC DNA]</scope>
    <source>
        <strain evidence="2 3">KCTC 3788</strain>
    </source>
</reference>
<feature type="transmembrane region" description="Helical" evidence="1">
    <location>
        <begin position="39"/>
        <end position="59"/>
    </location>
</feature>
<name>A0A838CPH7_9BACI</name>
<proteinExistence type="predicted"/>
<sequence length="110" mass="11883">MELLIIVLVAKLCGALIAFNYYRALSSEDKSQVLKAFRAPLIIIPIVGVYGGMLMMIAAESSRMPILSFIGAAIMLAAGVVISVAIWRSNKWVSMGVPMGMTIGRALFMM</sequence>
<feature type="transmembrane region" description="Helical" evidence="1">
    <location>
        <begin position="66"/>
        <end position="86"/>
    </location>
</feature>
<keyword evidence="1" id="KW-0812">Transmembrane</keyword>
<evidence type="ECO:0000313" key="3">
    <source>
        <dbReference type="Proteomes" id="UP000571017"/>
    </source>
</evidence>
<comment type="caution">
    <text evidence="2">The sequence shown here is derived from an EMBL/GenBank/DDBJ whole genome shotgun (WGS) entry which is preliminary data.</text>
</comment>
<organism evidence="2 3">
    <name type="scientific">Halobacillus locisalis</name>
    <dbReference type="NCBI Taxonomy" id="220753"/>
    <lineage>
        <taxon>Bacteria</taxon>
        <taxon>Bacillati</taxon>
        <taxon>Bacillota</taxon>
        <taxon>Bacilli</taxon>
        <taxon>Bacillales</taxon>
        <taxon>Bacillaceae</taxon>
        <taxon>Halobacillus</taxon>
    </lineage>
</organism>
<gene>
    <name evidence="2" type="ORF">H0266_02485</name>
</gene>
<dbReference type="RefSeq" id="WP_181470796.1">
    <property type="nucleotide sequence ID" value="NZ_JACEFG010000001.1"/>
</dbReference>
<keyword evidence="1" id="KW-1133">Transmembrane helix</keyword>
<dbReference type="EMBL" id="JACEFG010000001">
    <property type="protein sequence ID" value="MBA2173758.1"/>
    <property type="molecule type" value="Genomic_DNA"/>
</dbReference>